<feature type="transmembrane region" description="Helical" evidence="1">
    <location>
        <begin position="100"/>
        <end position="119"/>
    </location>
</feature>
<evidence type="ECO:0000256" key="1">
    <source>
        <dbReference type="SAM" id="Phobius"/>
    </source>
</evidence>
<keyword evidence="1" id="KW-1133">Transmembrane helix</keyword>
<organism evidence="2 3">
    <name type="scientific">Solemya velesiana gill symbiont</name>
    <dbReference type="NCBI Taxonomy" id="1918948"/>
    <lineage>
        <taxon>Bacteria</taxon>
        <taxon>Pseudomonadati</taxon>
        <taxon>Pseudomonadota</taxon>
        <taxon>Gammaproteobacteria</taxon>
        <taxon>sulfur-oxidizing symbionts</taxon>
    </lineage>
</organism>
<keyword evidence="3" id="KW-1185">Reference proteome</keyword>
<feature type="transmembrane region" description="Helical" evidence="1">
    <location>
        <begin position="6"/>
        <end position="27"/>
    </location>
</feature>
<name>A0A1T2KTZ6_9GAMM</name>
<dbReference type="PIRSF" id="PIRSF005610">
    <property type="entry name" value="SirB"/>
    <property type="match status" value="1"/>
</dbReference>
<dbReference type="GO" id="GO:0005886">
    <property type="term" value="C:plasma membrane"/>
    <property type="evidence" value="ECO:0007669"/>
    <property type="project" value="TreeGrafter"/>
</dbReference>
<sequence>MIHYWAKNLHIATVAFNIGFFLLRYYWMINNSRLAKKRWVRNISVFNDTLLLIAGITLAILISQYPFQAHWLTAKLAGLLVYIFLGSIALTYGRYKSLRIVTGLLALVSVAYIVMVARYRTADIPSASGLF</sequence>
<dbReference type="Proteomes" id="UP000190896">
    <property type="component" value="Unassembled WGS sequence"/>
</dbReference>
<dbReference type="PANTHER" id="PTHR39594">
    <property type="entry name" value="PROTEIN YCHQ"/>
    <property type="match status" value="1"/>
</dbReference>
<gene>
    <name evidence="2" type="ORF">BOW51_08300</name>
</gene>
<evidence type="ECO:0000313" key="2">
    <source>
        <dbReference type="EMBL" id="OOZ36196.1"/>
    </source>
</evidence>
<keyword evidence="1" id="KW-0812">Transmembrane</keyword>
<feature type="transmembrane region" description="Helical" evidence="1">
    <location>
        <begin position="39"/>
        <end position="62"/>
    </location>
</feature>
<dbReference type="RefSeq" id="WP_078487527.1">
    <property type="nucleotide sequence ID" value="NZ_MPRJ01000050.1"/>
</dbReference>
<dbReference type="AlphaFoldDB" id="A0A1T2KTZ6"/>
<dbReference type="Pfam" id="PF04247">
    <property type="entry name" value="SirB"/>
    <property type="match status" value="1"/>
</dbReference>
<proteinExistence type="predicted"/>
<dbReference type="PANTHER" id="PTHR39594:SF1">
    <property type="entry name" value="PROTEIN YCHQ"/>
    <property type="match status" value="1"/>
</dbReference>
<evidence type="ECO:0000313" key="3">
    <source>
        <dbReference type="Proteomes" id="UP000190896"/>
    </source>
</evidence>
<comment type="caution">
    <text evidence="2">The sequence shown here is derived from an EMBL/GenBank/DDBJ whole genome shotgun (WGS) entry which is preliminary data.</text>
</comment>
<reference evidence="2 3" key="1">
    <citation type="submission" date="2016-11" db="EMBL/GenBank/DDBJ databases">
        <title>Mixed transmission modes and dynamic genome evolution in an obligate animal-bacterial symbiosis.</title>
        <authorList>
            <person name="Russell S.L."/>
            <person name="Corbett-Detig R.B."/>
            <person name="Cavanaugh C.M."/>
        </authorList>
    </citation>
    <scope>NUCLEOTIDE SEQUENCE [LARGE SCALE GENOMIC DNA]</scope>
    <source>
        <strain evidence="2">Se-Cadez</strain>
    </source>
</reference>
<protein>
    <recommendedName>
        <fullName evidence="4">Regulator SirB</fullName>
    </recommendedName>
</protein>
<dbReference type="OrthoDB" id="5588650at2"/>
<accession>A0A1T2KTZ6</accession>
<dbReference type="InterPro" id="IPR007360">
    <property type="entry name" value="SirB"/>
</dbReference>
<evidence type="ECO:0008006" key="4">
    <source>
        <dbReference type="Google" id="ProtNLM"/>
    </source>
</evidence>
<dbReference type="EMBL" id="MPRJ01000050">
    <property type="protein sequence ID" value="OOZ36196.1"/>
    <property type="molecule type" value="Genomic_DNA"/>
</dbReference>
<feature type="transmembrane region" description="Helical" evidence="1">
    <location>
        <begin position="74"/>
        <end position="93"/>
    </location>
</feature>
<keyword evidence="1" id="KW-0472">Membrane</keyword>